<dbReference type="InterPro" id="IPR000014">
    <property type="entry name" value="PAS"/>
</dbReference>
<reference evidence="5 6" key="1">
    <citation type="submission" date="2017-07" db="EMBL/GenBank/DDBJ databases">
        <title>Flavobacterium cyanobacteriorum sp. nov., isolated from cyanobacterial aggregates in a eutrophic lake.</title>
        <authorList>
            <person name="Cai H."/>
        </authorList>
    </citation>
    <scope>NUCLEOTIDE SEQUENCE [LARGE SCALE GENOMIC DNA]</scope>
    <source>
        <strain evidence="5 6">TH021</strain>
    </source>
</reference>
<dbReference type="PANTHER" id="PTHR47429:SF2">
    <property type="entry name" value="PROTEIN TWIN LOV 1"/>
    <property type="match status" value="1"/>
</dbReference>
<dbReference type="InterPro" id="IPR035965">
    <property type="entry name" value="PAS-like_dom_sf"/>
</dbReference>
<evidence type="ECO:0000313" key="6">
    <source>
        <dbReference type="Proteomes" id="UP000216605"/>
    </source>
</evidence>
<keyword evidence="6" id="KW-1185">Reference proteome</keyword>
<dbReference type="SUPFAM" id="SSF55785">
    <property type="entry name" value="PYP-like sensor domain (PAS domain)"/>
    <property type="match status" value="1"/>
</dbReference>
<evidence type="ECO:0000256" key="1">
    <source>
        <dbReference type="ARBA" id="ARBA00022630"/>
    </source>
</evidence>
<dbReference type="PROSITE" id="PS50112">
    <property type="entry name" value="PAS"/>
    <property type="match status" value="1"/>
</dbReference>
<sequence length="175" mass="20005">MYQTHHTATFGHSAIQRHAVRPPLYSWDFFSQYFQNRLAELSKYKDLSALNKLKARFGWHIDFDAGDFTTKAYQAIVVTDSATKIVWVNPGFSSMTGYYANEALGRTPKFLQGEKVSVEASHKIRIALDNKEQVSANVINYRKSGEEYLCEVAIYPLFGKNNEVTHFIALEREIA</sequence>
<keyword evidence="1" id="KW-0285">Flavoprotein</keyword>
<keyword evidence="3" id="KW-0157">Chromophore</keyword>
<dbReference type="Proteomes" id="UP000216605">
    <property type="component" value="Unassembled WGS sequence"/>
</dbReference>
<dbReference type="NCBIfam" id="TIGR00229">
    <property type="entry name" value="sensory_box"/>
    <property type="match status" value="1"/>
</dbReference>
<dbReference type="Pfam" id="PF13426">
    <property type="entry name" value="PAS_9"/>
    <property type="match status" value="1"/>
</dbReference>
<evidence type="ECO:0000256" key="2">
    <source>
        <dbReference type="ARBA" id="ARBA00022643"/>
    </source>
</evidence>
<organism evidence="5 6">
    <name type="scientific">Flavobacterium cyanobacteriorum</name>
    <dbReference type="NCBI Taxonomy" id="2022802"/>
    <lineage>
        <taxon>Bacteria</taxon>
        <taxon>Pseudomonadati</taxon>
        <taxon>Bacteroidota</taxon>
        <taxon>Flavobacteriia</taxon>
        <taxon>Flavobacteriales</taxon>
        <taxon>Flavobacteriaceae</taxon>
        <taxon>Flavobacterium</taxon>
    </lineage>
</organism>
<dbReference type="OrthoDB" id="5760647at2"/>
<dbReference type="EMBL" id="NOXV01000300">
    <property type="protein sequence ID" value="OYQ33209.1"/>
    <property type="molecule type" value="Genomic_DNA"/>
</dbReference>
<protein>
    <recommendedName>
        <fullName evidence="4">PAS domain-containing protein</fullName>
    </recommendedName>
</protein>
<keyword evidence="2" id="KW-0288">FMN</keyword>
<dbReference type="Gene3D" id="3.30.450.20">
    <property type="entry name" value="PAS domain"/>
    <property type="match status" value="1"/>
</dbReference>
<evidence type="ECO:0000259" key="4">
    <source>
        <dbReference type="PROSITE" id="PS50112"/>
    </source>
</evidence>
<gene>
    <name evidence="5" type="ORF">CHU92_13175</name>
</gene>
<proteinExistence type="predicted"/>
<evidence type="ECO:0000313" key="5">
    <source>
        <dbReference type="EMBL" id="OYQ33209.1"/>
    </source>
</evidence>
<dbReference type="AlphaFoldDB" id="A0A255YVK5"/>
<evidence type="ECO:0000256" key="3">
    <source>
        <dbReference type="ARBA" id="ARBA00022991"/>
    </source>
</evidence>
<dbReference type="RefSeq" id="WP_094416328.1">
    <property type="nucleotide sequence ID" value="NZ_NOXV01000300.1"/>
</dbReference>
<dbReference type="PANTHER" id="PTHR47429">
    <property type="entry name" value="PROTEIN TWIN LOV 1"/>
    <property type="match status" value="1"/>
</dbReference>
<feature type="domain" description="PAS" evidence="4">
    <location>
        <begin position="76"/>
        <end position="131"/>
    </location>
</feature>
<comment type="caution">
    <text evidence="5">The sequence shown here is derived from an EMBL/GenBank/DDBJ whole genome shotgun (WGS) entry which is preliminary data.</text>
</comment>
<dbReference type="CDD" id="cd00130">
    <property type="entry name" value="PAS"/>
    <property type="match status" value="1"/>
</dbReference>
<accession>A0A255YVK5</accession>
<name>A0A255YVK5_9FLAO</name>